<dbReference type="SMART" id="SM00260">
    <property type="entry name" value="CheW"/>
    <property type="match status" value="1"/>
</dbReference>
<gene>
    <name evidence="2" type="ORF">C6570_06855</name>
</gene>
<dbReference type="EMBL" id="CP027666">
    <property type="protein sequence ID" value="AVO34001.1"/>
    <property type="molecule type" value="Genomic_DNA"/>
</dbReference>
<accession>A0A2S0ME11</accession>
<dbReference type="PROSITE" id="PS50851">
    <property type="entry name" value="CHEW"/>
    <property type="match status" value="1"/>
</dbReference>
<evidence type="ECO:0000313" key="2">
    <source>
        <dbReference type="EMBL" id="AVO34001.1"/>
    </source>
</evidence>
<dbReference type="Pfam" id="PF01584">
    <property type="entry name" value="CheW"/>
    <property type="match status" value="1"/>
</dbReference>
<protein>
    <submittedName>
        <fullName evidence="2">Chemotaxis protein CheW</fullName>
    </submittedName>
</protein>
<keyword evidence="3" id="KW-1185">Reference proteome</keyword>
<dbReference type="OrthoDB" id="5298045at2"/>
<proteinExistence type="predicted"/>
<dbReference type="SUPFAM" id="SSF50341">
    <property type="entry name" value="CheW-like"/>
    <property type="match status" value="1"/>
</dbReference>
<sequence>MSSKQALREFQSRLTERLQSARTSGVAASWLAVEARGRRLLFPLSHAGEIFPWTDVQSVPYTHDWFLGVANLRGGLHSIVDLAAFVESRGPIRRTELELGQSRLIALNPMLETSCALLVDGLHGLRTVESFASSAPAPEGAPSYFGHTYTDMDGVQWQEINLQALSQHQPFLVIGV</sequence>
<evidence type="ECO:0000259" key="1">
    <source>
        <dbReference type="PROSITE" id="PS50851"/>
    </source>
</evidence>
<dbReference type="RefSeq" id="WP_106702557.1">
    <property type="nucleotide sequence ID" value="NZ_CP027666.1"/>
</dbReference>
<dbReference type="GO" id="GO:0006935">
    <property type="term" value="P:chemotaxis"/>
    <property type="evidence" value="ECO:0007669"/>
    <property type="project" value="InterPro"/>
</dbReference>
<organism evidence="2 3">
    <name type="scientific">Ottowia oryzae</name>
    <dbReference type="NCBI Taxonomy" id="2109914"/>
    <lineage>
        <taxon>Bacteria</taxon>
        <taxon>Pseudomonadati</taxon>
        <taxon>Pseudomonadota</taxon>
        <taxon>Betaproteobacteria</taxon>
        <taxon>Burkholderiales</taxon>
        <taxon>Comamonadaceae</taxon>
        <taxon>Ottowia</taxon>
    </lineage>
</organism>
<dbReference type="Proteomes" id="UP000239709">
    <property type="component" value="Chromosome"/>
</dbReference>
<name>A0A2S0ME11_9BURK</name>
<dbReference type="GO" id="GO:0007165">
    <property type="term" value="P:signal transduction"/>
    <property type="evidence" value="ECO:0007669"/>
    <property type="project" value="InterPro"/>
</dbReference>
<dbReference type="AlphaFoldDB" id="A0A2S0ME11"/>
<reference evidence="2 3" key="1">
    <citation type="submission" date="2018-03" db="EMBL/GenBank/DDBJ databases">
        <title>Genome sequencing of Ottowia sp.</title>
        <authorList>
            <person name="Kim S.-J."/>
            <person name="Heo J."/>
            <person name="Kwon S.-W."/>
        </authorList>
    </citation>
    <scope>NUCLEOTIDE SEQUENCE [LARGE SCALE GENOMIC DNA]</scope>
    <source>
        <strain evidence="2 3">KADR8-3</strain>
    </source>
</reference>
<evidence type="ECO:0000313" key="3">
    <source>
        <dbReference type="Proteomes" id="UP000239709"/>
    </source>
</evidence>
<dbReference type="InterPro" id="IPR002545">
    <property type="entry name" value="CheW-lke_dom"/>
</dbReference>
<dbReference type="InterPro" id="IPR036061">
    <property type="entry name" value="CheW-like_dom_sf"/>
</dbReference>
<feature type="domain" description="CheW-like" evidence="1">
    <location>
        <begin position="27"/>
        <end position="171"/>
    </location>
</feature>
<dbReference type="Gene3D" id="2.40.50.180">
    <property type="entry name" value="CheA-289, Domain 4"/>
    <property type="match status" value="1"/>
</dbReference>
<dbReference type="KEGG" id="otk:C6570_06855"/>